<name>A0AAQ4D411_AMBAM</name>
<evidence type="ECO:0000256" key="1">
    <source>
        <dbReference type="ARBA" id="ARBA00004141"/>
    </source>
</evidence>
<keyword evidence="3 6" id="KW-1133">Transmembrane helix</keyword>
<sequence length="349" mass="38540">MASKASQGAAQHETPHNLNLSGDQQVEGDKSLSTTTQVHARPRARGVIVGVNLTVVLLALVALWCATYSFAVRPSNRNSLLYNLLNKSFLFTLFMHLDALIIALSVASGTVAAFGLVAALRENIIVLEVYQSLIAVLIVANSVLAIAGALGPQSARDHIKESAYVEFIQGYRRSEYFQHLIDALQSSMDCCGFSTENFRDWDRNEYFRCVQGNPSRERCSVPHSCCRSRVLSVNDSELVQAPRFCGRGVLLMEDQEAWRRVYTRSCADAALTYVMDNLVVFVGVGMVLNMLMLGMLATSILLQDQIRTITAIYDAYYKAVNEGQEAMEEAGVIKLPQRPLEQPPEKPAV</sequence>
<feature type="transmembrane region" description="Helical" evidence="6">
    <location>
        <begin position="278"/>
        <end position="302"/>
    </location>
</feature>
<dbReference type="Gene3D" id="1.10.1450.10">
    <property type="entry name" value="Tetraspanin"/>
    <property type="match status" value="1"/>
</dbReference>
<feature type="transmembrane region" description="Helical" evidence="6">
    <location>
        <begin position="132"/>
        <end position="151"/>
    </location>
</feature>
<organism evidence="7 8">
    <name type="scientific">Amblyomma americanum</name>
    <name type="common">Lone star tick</name>
    <dbReference type="NCBI Taxonomy" id="6943"/>
    <lineage>
        <taxon>Eukaryota</taxon>
        <taxon>Metazoa</taxon>
        <taxon>Ecdysozoa</taxon>
        <taxon>Arthropoda</taxon>
        <taxon>Chelicerata</taxon>
        <taxon>Arachnida</taxon>
        <taxon>Acari</taxon>
        <taxon>Parasitiformes</taxon>
        <taxon>Ixodida</taxon>
        <taxon>Ixodoidea</taxon>
        <taxon>Ixodidae</taxon>
        <taxon>Amblyomminae</taxon>
        <taxon>Amblyomma</taxon>
    </lineage>
</organism>
<dbReference type="GO" id="GO:0016020">
    <property type="term" value="C:membrane"/>
    <property type="evidence" value="ECO:0007669"/>
    <property type="project" value="UniProtKB-SubCell"/>
</dbReference>
<feature type="transmembrane region" description="Helical" evidence="6">
    <location>
        <begin position="47"/>
        <end position="71"/>
    </location>
</feature>
<dbReference type="InterPro" id="IPR018499">
    <property type="entry name" value="Tetraspanin/Peripherin"/>
</dbReference>
<evidence type="ECO:0000256" key="3">
    <source>
        <dbReference type="ARBA" id="ARBA00022989"/>
    </source>
</evidence>
<evidence type="ECO:0008006" key="9">
    <source>
        <dbReference type="Google" id="ProtNLM"/>
    </source>
</evidence>
<proteinExistence type="predicted"/>
<dbReference type="SUPFAM" id="SSF48652">
    <property type="entry name" value="Tetraspanin"/>
    <property type="match status" value="1"/>
</dbReference>
<evidence type="ECO:0000313" key="8">
    <source>
        <dbReference type="Proteomes" id="UP001321473"/>
    </source>
</evidence>
<accession>A0AAQ4D411</accession>
<evidence type="ECO:0000256" key="6">
    <source>
        <dbReference type="SAM" id="Phobius"/>
    </source>
</evidence>
<evidence type="ECO:0000256" key="2">
    <source>
        <dbReference type="ARBA" id="ARBA00022692"/>
    </source>
</evidence>
<keyword evidence="2 6" id="KW-0812">Transmembrane</keyword>
<keyword evidence="4 6" id="KW-0472">Membrane</keyword>
<reference evidence="7 8" key="1">
    <citation type="journal article" date="2023" name="Arcadia Sci">
        <title>De novo assembly of a long-read Amblyomma americanum tick genome.</title>
        <authorList>
            <person name="Chou S."/>
            <person name="Poskanzer K.E."/>
            <person name="Rollins M."/>
            <person name="Thuy-Boun P.S."/>
        </authorList>
    </citation>
    <scope>NUCLEOTIDE SEQUENCE [LARGE SCALE GENOMIC DNA]</scope>
    <source>
        <strain evidence="7">F_SG_1</strain>
        <tissue evidence="7">Salivary glands</tissue>
    </source>
</reference>
<gene>
    <name evidence="7" type="ORF">V5799_000098</name>
</gene>
<dbReference type="InterPro" id="IPR008952">
    <property type="entry name" value="Tetraspanin_EC2_sf"/>
</dbReference>
<feature type="region of interest" description="Disordered" evidence="5">
    <location>
        <begin position="1"/>
        <end position="37"/>
    </location>
</feature>
<dbReference type="EMBL" id="JARKHS020035495">
    <property type="protein sequence ID" value="KAK8757201.1"/>
    <property type="molecule type" value="Genomic_DNA"/>
</dbReference>
<protein>
    <recommendedName>
        <fullName evidence="9">Tetraspanin</fullName>
    </recommendedName>
</protein>
<dbReference type="AlphaFoldDB" id="A0AAQ4D411"/>
<comment type="subcellular location">
    <subcellularLocation>
        <location evidence="1">Membrane</location>
        <topology evidence="1">Multi-pass membrane protein</topology>
    </subcellularLocation>
</comment>
<dbReference type="Proteomes" id="UP001321473">
    <property type="component" value="Unassembled WGS sequence"/>
</dbReference>
<comment type="caution">
    <text evidence="7">The sequence shown here is derived from an EMBL/GenBank/DDBJ whole genome shotgun (WGS) entry which is preliminary data.</text>
</comment>
<evidence type="ECO:0000313" key="7">
    <source>
        <dbReference type="EMBL" id="KAK8757201.1"/>
    </source>
</evidence>
<feature type="transmembrane region" description="Helical" evidence="6">
    <location>
        <begin position="91"/>
        <end position="120"/>
    </location>
</feature>
<evidence type="ECO:0000256" key="5">
    <source>
        <dbReference type="SAM" id="MobiDB-lite"/>
    </source>
</evidence>
<evidence type="ECO:0000256" key="4">
    <source>
        <dbReference type="ARBA" id="ARBA00023136"/>
    </source>
</evidence>
<dbReference type="PANTHER" id="PTHR19282">
    <property type="entry name" value="TETRASPANIN"/>
    <property type="match status" value="1"/>
</dbReference>
<dbReference type="Pfam" id="PF00335">
    <property type="entry name" value="Tetraspanin"/>
    <property type="match status" value="1"/>
</dbReference>
<keyword evidence="8" id="KW-1185">Reference proteome</keyword>